<feature type="domain" description="CRM" evidence="9">
    <location>
        <begin position="361"/>
        <end position="457"/>
    </location>
</feature>
<dbReference type="InterPro" id="IPR035920">
    <property type="entry name" value="YhbY-like_sf"/>
</dbReference>
<evidence type="ECO:0000256" key="7">
    <source>
        <dbReference type="PROSITE-ProRule" id="PRU00626"/>
    </source>
</evidence>
<dbReference type="PANTHER" id="PTHR46247">
    <property type="entry name" value="CRS2-ASSOCIATED FACTOR 1, CHLOROPLASTIC"/>
    <property type="match status" value="1"/>
</dbReference>
<dbReference type="Pfam" id="PF01985">
    <property type="entry name" value="CRS1_YhbY"/>
    <property type="match status" value="2"/>
</dbReference>
<organism evidence="10 11">
    <name type="scientific">Liquidambar formosana</name>
    <name type="common">Formosan gum</name>
    <dbReference type="NCBI Taxonomy" id="63359"/>
    <lineage>
        <taxon>Eukaryota</taxon>
        <taxon>Viridiplantae</taxon>
        <taxon>Streptophyta</taxon>
        <taxon>Embryophyta</taxon>
        <taxon>Tracheophyta</taxon>
        <taxon>Spermatophyta</taxon>
        <taxon>Magnoliopsida</taxon>
        <taxon>eudicotyledons</taxon>
        <taxon>Gunneridae</taxon>
        <taxon>Pentapetalae</taxon>
        <taxon>Saxifragales</taxon>
        <taxon>Altingiaceae</taxon>
        <taxon>Liquidambar</taxon>
    </lineage>
</organism>
<dbReference type="GO" id="GO:0006397">
    <property type="term" value="P:mRNA processing"/>
    <property type="evidence" value="ECO:0007669"/>
    <property type="project" value="UniProtKB-KW"/>
</dbReference>
<dbReference type="InterPro" id="IPR044599">
    <property type="entry name" value="CAF1P_plant"/>
</dbReference>
<dbReference type="AlphaFoldDB" id="A0AAP0R5M6"/>
<keyword evidence="2" id="KW-0677">Repeat</keyword>
<keyword evidence="6" id="KW-0687">Ribonucleoprotein</keyword>
<keyword evidence="5" id="KW-0508">mRNA splicing</keyword>
<evidence type="ECO:0000313" key="11">
    <source>
        <dbReference type="Proteomes" id="UP001415857"/>
    </source>
</evidence>
<feature type="domain" description="CRM" evidence="9">
    <location>
        <begin position="243"/>
        <end position="339"/>
    </location>
</feature>
<accession>A0AAP0R5M6</accession>
<proteinExistence type="predicted"/>
<dbReference type="GO" id="GO:1990904">
    <property type="term" value="C:ribonucleoprotein complex"/>
    <property type="evidence" value="ECO:0007669"/>
    <property type="project" value="UniProtKB-KW"/>
</dbReference>
<dbReference type="PANTHER" id="PTHR46247:SF1">
    <property type="entry name" value="CRS2-ASSOCIATED FACTOR 1, CHLOROPLASTIC"/>
    <property type="match status" value="1"/>
</dbReference>
<dbReference type="Proteomes" id="UP001415857">
    <property type="component" value="Unassembled WGS sequence"/>
</dbReference>
<dbReference type="Gene3D" id="3.30.110.60">
    <property type="entry name" value="YhbY-like"/>
    <property type="match status" value="2"/>
</dbReference>
<feature type="region of interest" description="Disordered" evidence="8">
    <location>
        <begin position="452"/>
        <end position="476"/>
    </location>
</feature>
<feature type="region of interest" description="Disordered" evidence="8">
    <location>
        <begin position="64"/>
        <end position="112"/>
    </location>
</feature>
<keyword evidence="4" id="KW-0809">Transit peptide</keyword>
<evidence type="ECO:0000256" key="2">
    <source>
        <dbReference type="ARBA" id="ARBA00022737"/>
    </source>
</evidence>
<name>A0AAP0R5M6_LIQFO</name>
<keyword evidence="1" id="KW-0507">mRNA processing</keyword>
<keyword evidence="3 7" id="KW-0694">RNA-binding</keyword>
<feature type="region of interest" description="Disordered" evidence="8">
    <location>
        <begin position="206"/>
        <end position="232"/>
    </location>
</feature>
<dbReference type="GO" id="GO:0003723">
    <property type="term" value="F:RNA binding"/>
    <property type="evidence" value="ECO:0007669"/>
    <property type="project" value="UniProtKB-UniRule"/>
</dbReference>
<gene>
    <name evidence="10" type="ORF">L1049_000715</name>
</gene>
<evidence type="ECO:0000256" key="5">
    <source>
        <dbReference type="ARBA" id="ARBA00023187"/>
    </source>
</evidence>
<dbReference type="SMART" id="SM01103">
    <property type="entry name" value="CRS1_YhbY"/>
    <property type="match status" value="2"/>
</dbReference>
<dbReference type="InterPro" id="IPR001890">
    <property type="entry name" value="RNA-binding_CRM"/>
</dbReference>
<keyword evidence="11" id="KW-1185">Reference proteome</keyword>
<evidence type="ECO:0000313" key="10">
    <source>
        <dbReference type="EMBL" id="KAK9268949.1"/>
    </source>
</evidence>
<dbReference type="EMBL" id="JBBPBK010000015">
    <property type="protein sequence ID" value="KAK9268949.1"/>
    <property type="molecule type" value="Genomic_DNA"/>
</dbReference>
<evidence type="ECO:0000259" key="9">
    <source>
        <dbReference type="PROSITE" id="PS51295"/>
    </source>
</evidence>
<evidence type="ECO:0000256" key="8">
    <source>
        <dbReference type="SAM" id="MobiDB-lite"/>
    </source>
</evidence>
<dbReference type="GO" id="GO:0000373">
    <property type="term" value="P:Group II intron splicing"/>
    <property type="evidence" value="ECO:0007669"/>
    <property type="project" value="InterPro"/>
</dbReference>
<evidence type="ECO:0000256" key="1">
    <source>
        <dbReference type="ARBA" id="ARBA00022664"/>
    </source>
</evidence>
<dbReference type="PROSITE" id="PS51295">
    <property type="entry name" value="CRM"/>
    <property type="match status" value="2"/>
</dbReference>
<comment type="caution">
    <text evidence="10">The sequence shown here is derived from an EMBL/GenBank/DDBJ whole genome shotgun (WGS) entry which is preliminary data.</text>
</comment>
<reference evidence="10 11" key="1">
    <citation type="journal article" date="2024" name="Plant J.">
        <title>Genome sequences and population genomics reveal climatic adaptation and genomic divergence between two closely related sweetgum species.</title>
        <authorList>
            <person name="Xu W.Q."/>
            <person name="Ren C.Q."/>
            <person name="Zhang X.Y."/>
            <person name="Comes H.P."/>
            <person name="Liu X.H."/>
            <person name="Li Y.G."/>
            <person name="Kettle C.J."/>
            <person name="Jalonen R."/>
            <person name="Gaisberger H."/>
            <person name="Ma Y.Z."/>
            <person name="Qiu Y.X."/>
        </authorList>
    </citation>
    <scope>NUCLEOTIDE SEQUENCE [LARGE SCALE GENOMIC DNA]</scope>
    <source>
        <strain evidence="10">Hangzhou</strain>
    </source>
</reference>
<evidence type="ECO:0000256" key="4">
    <source>
        <dbReference type="ARBA" id="ARBA00022946"/>
    </source>
</evidence>
<feature type="compositionally biased region" description="Low complexity" evidence="8">
    <location>
        <begin position="76"/>
        <end position="110"/>
    </location>
</feature>
<evidence type="ECO:0000256" key="6">
    <source>
        <dbReference type="ARBA" id="ARBA00023274"/>
    </source>
</evidence>
<protein>
    <recommendedName>
        <fullName evidence="9">CRM domain-containing protein</fullName>
    </recommendedName>
</protein>
<sequence length="754" mass="84099">MALKITFPFPIFSPPNPTPSHHRPPTEIRFSRWNNANAKKFNRRERAQQEIEDDIRRERRFHSATNIANISDSDTDTTTETFKSIGTPSSPSKPSIPGKKSKYSKNPNPKISHPAFRRIQKVTKIQRVPEKAGTAGITVCEDGVSYMVEGAPFEFAYSYTEKPKVKPLALREPPFSPFGPNTMPRPWTGRAPLPPSKKKLKEFDSFQLPPPHKKGVKPVQKPGPYLPGTGPKYVKSREEILGEPLTAEEVKELVQSCVKSQRQLNMGRDGLTHNMLDNIHAHWKRRRVCKIKCKGVCTVDMENVRQQLEEKTGGKIIYSRGGVLFLFRGRNYNYKTRPRFPLMLWKPVTPVYPRLIKQAPEGLTLEEAGEMRKKGRKLIPICKLAKNGVYSDLVKDVREAFEECELVRINCQGMNGSDHRKIGAKLKDLVPCVLISFEHEYILMWRGRDWKSSLPEPEDDSKEGKESETDGAISIAPPLEGQEVSALCVPKISVNDMSLDTLDTSMLPMGSEDVGGEKSLDQSSEGNDRPFVADSVIPNATKIDGNETRSDNSGCADDDSKALRNTNGSETISDNAGCAGEELTALLVGSNTMLGSIGTTENQLESFIVDPTSHDKMFEVSEASQELNESARLRAPCTQGVLLLWKQALESGSAVVLDDATLDADIVYERAVAFAQSAPTGPVFRRRPRKVVVQKSEKQENGDLEVKEVITVPAKRGSERKSSRIERMKDFKEDYQDVVPQGSLRLDELAKLLA</sequence>
<feature type="region of interest" description="Disordered" evidence="8">
    <location>
        <begin position="14"/>
        <end position="51"/>
    </location>
</feature>
<evidence type="ECO:0000256" key="3">
    <source>
        <dbReference type="ARBA" id="ARBA00022884"/>
    </source>
</evidence>
<feature type="region of interest" description="Disordered" evidence="8">
    <location>
        <begin position="503"/>
        <end position="570"/>
    </location>
</feature>
<dbReference type="SUPFAM" id="SSF75471">
    <property type="entry name" value="YhbY-like"/>
    <property type="match status" value="2"/>
</dbReference>
<dbReference type="FunFam" id="3.30.110.60:FF:000002">
    <property type="entry name" value="CRS2-associated factor 1, chloroplastic"/>
    <property type="match status" value="2"/>
</dbReference>